<dbReference type="GO" id="GO:0050832">
    <property type="term" value="P:defense response to fungus"/>
    <property type="evidence" value="ECO:0007669"/>
    <property type="project" value="InterPro"/>
</dbReference>
<evidence type="ECO:0000313" key="4">
    <source>
        <dbReference type="EMBL" id="KAG2292485.1"/>
    </source>
</evidence>
<reference evidence="4 5" key="1">
    <citation type="submission" date="2020-02" db="EMBL/GenBank/DDBJ databases">
        <authorList>
            <person name="Ma Q."/>
            <person name="Huang Y."/>
            <person name="Song X."/>
            <person name="Pei D."/>
        </authorList>
    </citation>
    <scope>NUCLEOTIDE SEQUENCE [LARGE SCALE GENOMIC DNA]</scope>
    <source>
        <strain evidence="4">Sxm20200214</strain>
        <tissue evidence="4">Leaf</tissue>
    </source>
</reference>
<protein>
    <recommendedName>
        <fullName evidence="3">ENT domain-containing protein</fullName>
    </recommendedName>
</protein>
<dbReference type="EMBL" id="JAAMPC010000009">
    <property type="protein sequence ID" value="KAG2292485.1"/>
    <property type="molecule type" value="Genomic_DNA"/>
</dbReference>
<proteinExistence type="predicted"/>
<dbReference type="Pfam" id="PF03735">
    <property type="entry name" value="ENT"/>
    <property type="match status" value="1"/>
</dbReference>
<dbReference type="PANTHER" id="PTHR33432:SF27">
    <property type="entry name" value="PROTEIN EMSY-LIKE 3"/>
    <property type="match status" value="1"/>
</dbReference>
<keyword evidence="2" id="KW-0539">Nucleus</keyword>
<dbReference type="Gene3D" id="1.10.1240.40">
    <property type="entry name" value="ENT domain"/>
    <property type="match status" value="1"/>
</dbReference>
<dbReference type="OrthoDB" id="1737049at2759"/>
<name>A0A8X7UUB5_BRACI</name>
<keyword evidence="5" id="KW-1185">Reference proteome</keyword>
<dbReference type="PANTHER" id="PTHR33432">
    <property type="entry name" value="PROTEIN EMSY-LIKE 4"/>
    <property type="match status" value="1"/>
</dbReference>
<evidence type="ECO:0000313" key="5">
    <source>
        <dbReference type="Proteomes" id="UP000886595"/>
    </source>
</evidence>
<evidence type="ECO:0000259" key="3">
    <source>
        <dbReference type="PROSITE" id="PS51138"/>
    </source>
</evidence>
<dbReference type="AlphaFoldDB" id="A0A8X7UUB5"/>
<comment type="subcellular location">
    <subcellularLocation>
        <location evidence="1">Nucleus</location>
    </subcellularLocation>
</comment>
<accession>A0A8X7UUB5</accession>
<dbReference type="InterPro" id="IPR033485">
    <property type="entry name" value="EMSY-LIKE_plant"/>
</dbReference>
<evidence type="ECO:0000256" key="1">
    <source>
        <dbReference type="ARBA" id="ARBA00004123"/>
    </source>
</evidence>
<feature type="domain" description="ENT" evidence="3">
    <location>
        <begin position="1"/>
        <end position="89"/>
    </location>
</feature>
<dbReference type="Proteomes" id="UP000886595">
    <property type="component" value="Unassembled WGS sequence"/>
</dbReference>
<sequence>METQIHLIEQEAYSSILRAFKAQTDAITWSYSRSKERCFLLLQPSPSSWQLLSLISSTLSHLLLKPSLSLSCSSLSLSSVSVCEFQHIYTNGCHKLTIRSGGICRKEGALHRRFYTFSKVCKM</sequence>
<dbReference type="SUPFAM" id="SSF158639">
    <property type="entry name" value="ENT-like"/>
    <property type="match status" value="1"/>
</dbReference>
<dbReference type="GO" id="GO:0005634">
    <property type="term" value="C:nucleus"/>
    <property type="evidence" value="ECO:0007669"/>
    <property type="project" value="UniProtKB-SubCell"/>
</dbReference>
<dbReference type="InterPro" id="IPR036142">
    <property type="entry name" value="ENT_dom-like_sf"/>
</dbReference>
<organism evidence="4 5">
    <name type="scientific">Brassica carinata</name>
    <name type="common">Ethiopian mustard</name>
    <name type="synonym">Abyssinian cabbage</name>
    <dbReference type="NCBI Taxonomy" id="52824"/>
    <lineage>
        <taxon>Eukaryota</taxon>
        <taxon>Viridiplantae</taxon>
        <taxon>Streptophyta</taxon>
        <taxon>Embryophyta</taxon>
        <taxon>Tracheophyta</taxon>
        <taxon>Spermatophyta</taxon>
        <taxon>Magnoliopsida</taxon>
        <taxon>eudicotyledons</taxon>
        <taxon>Gunneridae</taxon>
        <taxon>Pentapetalae</taxon>
        <taxon>rosids</taxon>
        <taxon>malvids</taxon>
        <taxon>Brassicales</taxon>
        <taxon>Brassicaceae</taxon>
        <taxon>Brassiceae</taxon>
        <taxon>Brassica</taxon>
    </lineage>
</organism>
<gene>
    <name evidence="4" type="ORF">Bca52824_039154</name>
</gene>
<dbReference type="PROSITE" id="PS51138">
    <property type="entry name" value="ENT"/>
    <property type="match status" value="1"/>
</dbReference>
<comment type="caution">
    <text evidence="4">The sequence shown here is derived from an EMBL/GenBank/DDBJ whole genome shotgun (WGS) entry which is preliminary data.</text>
</comment>
<evidence type="ECO:0000256" key="2">
    <source>
        <dbReference type="ARBA" id="ARBA00023242"/>
    </source>
</evidence>
<dbReference type="InterPro" id="IPR005491">
    <property type="entry name" value="ENT_dom"/>
</dbReference>